<protein>
    <submittedName>
        <fullName evidence="2">Uncharacterized protein</fullName>
    </submittedName>
</protein>
<sequence>MDLKFAEQVDAKLTCTLAPAAGGPAAWLGGLAEGFRCERVSSAACAEADLEVGTLELYRAAIAEFVVTLLFQYETVTMVIRHKHQDAAIVSEECGGVSLYGVTWAFGGIIQDHHLASTAALASHFASQPHDVTKTPRFPYKRPHNSTNHKPPPV</sequence>
<accession>Q6K9D6</accession>
<feature type="compositionally biased region" description="Polar residues" evidence="1">
    <location>
        <begin position="145"/>
        <end position="154"/>
    </location>
</feature>
<dbReference type="EMBL" id="AP004062">
    <property type="protein sequence ID" value="BAD22994.1"/>
    <property type="molecule type" value="Genomic_DNA"/>
</dbReference>
<proteinExistence type="predicted"/>
<dbReference type="AlphaFoldDB" id="Q6K9D6"/>
<dbReference type="Proteomes" id="UP000000763">
    <property type="component" value="Chromosome 2"/>
</dbReference>
<feature type="region of interest" description="Disordered" evidence="1">
    <location>
        <begin position="130"/>
        <end position="154"/>
    </location>
</feature>
<evidence type="ECO:0000313" key="3">
    <source>
        <dbReference type="Proteomes" id="UP000000763"/>
    </source>
</evidence>
<gene>
    <name evidence="2" type="primary">OJ1471_E11.25</name>
</gene>
<organism evidence="2 3">
    <name type="scientific">Oryza sativa subsp. japonica</name>
    <name type="common">Rice</name>
    <dbReference type="NCBI Taxonomy" id="39947"/>
    <lineage>
        <taxon>Eukaryota</taxon>
        <taxon>Viridiplantae</taxon>
        <taxon>Streptophyta</taxon>
        <taxon>Embryophyta</taxon>
        <taxon>Tracheophyta</taxon>
        <taxon>Spermatophyta</taxon>
        <taxon>Magnoliopsida</taxon>
        <taxon>Liliopsida</taxon>
        <taxon>Poales</taxon>
        <taxon>Poaceae</taxon>
        <taxon>BOP clade</taxon>
        <taxon>Oryzoideae</taxon>
        <taxon>Oryzeae</taxon>
        <taxon>Oryzinae</taxon>
        <taxon>Oryza</taxon>
        <taxon>Oryza sativa</taxon>
    </lineage>
</organism>
<name>Q6K9D6_ORYSJ</name>
<dbReference type="InterPro" id="IPR034294">
    <property type="entry name" value="Aquaporin_transptr"/>
</dbReference>
<reference evidence="3" key="1">
    <citation type="journal article" date="2005" name="Nature">
        <title>The map-based sequence of the rice genome.</title>
        <authorList>
            <consortium name="International rice genome sequencing project (IRGSP)"/>
            <person name="Matsumoto T."/>
            <person name="Wu J."/>
            <person name="Kanamori H."/>
            <person name="Katayose Y."/>
            <person name="Fujisawa M."/>
            <person name="Namiki N."/>
            <person name="Mizuno H."/>
            <person name="Yamamoto K."/>
            <person name="Antonio B.A."/>
            <person name="Baba T."/>
            <person name="Sakata K."/>
            <person name="Nagamura Y."/>
            <person name="Aoki H."/>
            <person name="Arikawa K."/>
            <person name="Arita K."/>
            <person name="Bito T."/>
            <person name="Chiden Y."/>
            <person name="Fujitsuka N."/>
            <person name="Fukunaka R."/>
            <person name="Hamada M."/>
            <person name="Harada C."/>
            <person name="Hayashi A."/>
            <person name="Hijishita S."/>
            <person name="Honda M."/>
            <person name="Hosokawa S."/>
            <person name="Ichikawa Y."/>
            <person name="Idonuma A."/>
            <person name="Iijima M."/>
            <person name="Ikeda M."/>
            <person name="Ikeno M."/>
            <person name="Ito K."/>
            <person name="Ito S."/>
            <person name="Ito T."/>
            <person name="Ito Y."/>
            <person name="Ito Y."/>
            <person name="Iwabuchi A."/>
            <person name="Kamiya K."/>
            <person name="Karasawa W."/>
            <person name="Kurita K."/>
            <person name="Katagiri S."/>
            <person name="Kikuta A."/>
            <person name="Kobayashi H."/>
            <person name="Kobayashi N."/>
            <person name="Machita K."/>
            <person name="Maehara T."/>
            <person name="Masukawa M."/>
            <person name="Mizubayashi T."/>
            <person name="Mukai Y."/>
            <person name="Nagasaki H."/>
            <person name="Nagata Y."/>
            <person name="Naito S."/>
            <person name="Nakashima M."/>
            <person name="Nakama Y."/>
            <person name="Nakamichi Y."/>
            <person name="Nakamura M."/>
            <person name="Meguro A."/>
            <person name="Negishi M."/>
            <person name="Ohta I."/>
            <person name="Ohta T."/>
            <person name="Okamoto M."/>
            <person name="Ono N."/>
            <person name="Saji S."/>
            <person name="Sakaguchi M."/>
            <person name="Sakai K."/>
            <person name="Shibata M."/>
            <person name="Shimokawa T."/>
            <person name="Song J."/>
            <person name="Takazaki Y."/>
            <person name="Terasawa K."/>
            <person name="Tsugane M."/>
            <person name="Tsuji K."/>
            <person name="Ueda S."/>
            <person name="Waki K."/>
            <person name="Yamagata H."/>
            <person name="Yamamoto M."/>
            <person name="Yamamoto S."/>
            <person name="Yamane H."/>
            <person name="Yoshiki S."/>
            <person name="Yoshihara R."/>
            <person name="Yukawa K."/>
            <person name="Zhong H."/>
            <person name="Yano M."/>
            <person name="Yuan Q."/>
            <person name="Ouyang S."/>
            <person name="Liu J."/>
            <person name="Jones K.M."/>
            <person name="Gansberger K."/>
            <person name="Moffat K."/>
            <person name="Hill J."/>
            <person name="Bera J."/>
            <person name="Fadrosh D."/>
            <person name="Jin S."/>
            <person name="Johri S."/>
            <person name="Kim M."/>
            <person name="Overton L."/>
            <person name="Reardon M."/>
            <person name="Tsitrin T."/>
            <person name="Vuong H."/>
            <person name="Weaver B."/>
            <person name="Ciecko A."/>
            <person name="Tallon L."/>
            <person name="Jackson J."/>
            <person name="Pai G."/>
            <person name="Aken S.V."/>
            <person name="Utterback T."/>
            <person name="Reidmuller S."/>
            <person name="Feldblyum T."/>
            <person name="Hsiao J."/>
            <person name="Zismann V."/>
            <person name="Iobst S."/>
            <person name="de Vazeille A.R."/>
            <person name="Buell C.R."/>
            <person name="Ying K."/>
            <person name="Li Y."/>
            <person name="Lu T."/>
            <person name="Huang Y."/>
            <person name="Zhao Q."/>
            <person name="Feng Q."/>
            <person name="Zhang L."/>
            <person name="Zhu J."/>
            <person name="Weng Q."/>
            <person name="Mu J."/>
            <person name="Lu Y."/>
            <person name="Fan D."/>
            <person name="Liu Y."/>
            <person name="Guan J."/>
            <person name="Zhang Y."/>
            <person name="Yu S."/>
            <person name="Liu X."/>
            <person name="Zhang Y."/>
            <person name="Hong G."/>
            <person name="Han B."/>
            <person name="Choisne N."/>
            <person name="Demange N."/>
            <person name="Orjeda G."/>
            <person name="Samain S."/>
            <person name="Cattolico L."/>
            <person name="Pelletier E."/>
            <person name="Couloux A."/>
            <person name="Segurens B."/>
            <person name="Wincker P."/>
            <person name="D'Hont A."/>
            <person name="Scarpelli C."/>
            <person name="Weissenbach J."/>
            <person name="Salanoubat M."/>
            <person name="Quetier F."/>
            <person name="Yu Y."/>
            <person name="Kim H.R."/>
            <person name="Rambo T."/>
            <person name="Currie J."/>
            <person name="Collura K."/>
            <person name="Luo M."/>
            <person name="Yang T."/>
            <person name="Ammiraju J.S.S."/>
            <person name="Engler F."/>
            <person name="Soderlund C."/>
            <person name="Wing R.A."/>
            <person name="Palmer L.E."/>
            <person name="de la Bastide M."/>
            <person name="Spiegel L."/>
            <person name="Nascimento L."/>
            <person name="Zutavern T."/>
            <person name="O'Shaughnessy A."/>
            <person name="Dike S."/>
            <person name="Dedhia N."/>
            <person name="Preston R."/>
            <person name="Balija V."/>
            <person name="McCombie W.R."/>
            <person name="Chow T."/>
            <person name="Chen H."/>
            <person name="Chung M."/>
            <person name="Chen C."/>
            <person name="Shaw J."/>
            <person name="Wu H."/>
            <person name="Hsiao K."/>
            <person name="Chao Y."/>
            <person name="Chu M."/>
            <person name="Cheng C."/>
            <person name="Hour A."/>
            <person name="Lee P."/>
            <person name="Lin S."/>
            <person name="Lin Y."/>
            <person name="Liou J."/>
            <person name="Liu S."/>
            <person name="Hsing Y."/>
            <person name="Raghuvanshi S."/>
            <person name="Mohanty A."/>
            <person name="Bharti A.K."/>
            <person name="Gaur A."/>
            <person name="Gupta V."/>
            <person name="Kumar D."/>
            <person name="Ravi V."/>
            <person name="Vij S."/>
            <person name="Kapur A."/>
            <person name="Khurana P."/>
            <person name="Khurana P."/>
            <person name="Khurana J.P."/>
            <person name="Tyagi A.K."/>
            <person name="Gaikwad K."/>
            <person name="Singh A."/>
            <person name="Dalal V."/>
            <person name="Srivastava S."/>
            <person name="Dixit A."/>
            <person name="Pal A.K."/>
            <person name="Ghazi I.A."/>
            <person name="Yadav M."/>
            <person name="Pandit A."/>
            <person name="Bhargava A."/>
            <person name="Sureshbabu K."/>
            <person name="Batra K."/>
            <person name="Sharma T.R."/>
            <person name="Mohapatra T."/>
            <person name="Singh N.K."/>
            <person name="Messing J."/>
            <person name="Nelson A.B."/>
            <person name="Fuks G."/>
            <person name="Kavchok S."/>
            <person name="Keizer G."/>
            <person name="Linton E."/>
            <person name="Llaca V."/>
            <person name="Song R."/>
            <person name="Tanyolac B."/>
            <person name="Young S."/>
            <person name="Ho-Il K."/>
            <person name="Hahn J.H."/>
            <person name="Sangsakoo G."/>
            <person name="Vanavichit A."/>
            <person name="de Mattos Luiz.A.T."/>
            <person name="Zimmer P.D."/>
            <person name="Malone G."/>
            <person name="Dellagostin O."/>
            <person name="de Oliveira A.C."/>
            <person name="Bevan M."/>
            <person name="Bancroft I."/>
            <person name="Minx P."/>
            <person name="Cordum H."/>
            <person name="Wilson R."/>
            <person name="Cheng Z."/>
            <person name="Jin W."/>
            <person name="Jiang J."/>
            <person name="Leong S.A."/>
            <person name="Iwama H."/>
            <person name="Gojobori T."/>
            <person name="Itoh T."/>
            <person name="Niimura Y."/>
            <person name="Fujii Y."/>
            <person name="Habara T."/>
            <person name="Sakai H."/>
            <person name="Sato Y."/>
            <person name="Wilson G."/>
            <person name="Kumar K."/>
            <person name="McCouch S."/>
            <person name="Juretic N."/>
            <person name="Hoen D."/>
            <person name="Wright S."/>
            <person name="Bruskiewich R."/>
            <person name="Bureau T."/>
            <person name="Miyao A."/>
            <person name="Hirochika H."/>
            <person name="Nishikawa T."/>
            <person name="Kadowaki K."/>
            <person name="Sugiura M."/>
            <person name="Burr B."/>
            <person name="Sasaki T."/>
        </authorList>
    </citation>
    <scope>NUCLEOTIDE SEQUENCE [LARGE SCALE GENOMIC DNA]</scope>
    <source>
        <strain evidence="3">cv. Nipponbare</strain>
    </source>
</reference>
<reference evidence="3" key="2">
    <citation type="journal article" date="2008" name="Nucleic Acids Res.">
        <title>The rice annotation project database (RAP-DB): 2008 update.</title>
        <authorList>
            <consortium name="The rice annotation project (RAP)"/>
        </authorList>
    </citation>
    <scope>GENOME REANNOTATION</scope>
    <source>
        <strain evidence="3">cv. Nipponbare</strain>
    </source>
</reference>
<dbReference type="PANTHER" id="PTHR45687">
    <property type="entry name" value="AQUAPORIN OR AQUAGLYCEROPORIN RELATED"/>
    <property type="match status" value="1"/>
</dbReference>
<evidence type="ECO:0000256" key="1">
    <source>
        <dbReference type="SAM" id="MobiDB-lite"/>
    </source>
</evidence>
<evidence type="ECO:0000313" key="2">
    <source>
        <dbReference type="EMBL" id="BAD22994.1"/>
    </source>
</evidence>